<protein>
    <submittedName>
        <fullName evidence="1">Uncharacterized protein</fullName>
    </submittedName>
</protein>
<accession>A0A9P8NV20</accession>
<comment type="caution">
    <text evidence="1">The sequence shown here is derived from an EMBL/GenBank/DDBJ whole genome shotgun (WGS) entry which is preliminary data.</text>
</comment>
<dbReference type="AlphaFoldDB" id="A0A9P8NV20"/>
<gene>
    <name evidence="1" type="ORF">OGATHE_005816</name>
</gene>
<evidence type="ECO:0000313" key="2">
    <source>
        <dbReference type="Proteomes" id="UP000788993"/>
    </source>
</evidence>
<reference evidence="1" key="1">
    <citation type="journal article" date="2021" name="Open Biol.">
        <title>Shared evolutionary footprints suggest mitochondrial oxidative damage underlies multiple complex I losses in fungi.</title>
        <authorList>
            <person name="Schikora-Tamarit M.A."/>
            <person name="Marcet-Houben M."/>
            <person name="Nosek J."/>
            <person name="Gabaldon T."/>
        </authorList>
    </citation>
    <scope>NUCLEOTIDE SEQUENCE</scope>
    <source>
        <strain evidence="1">NCAIM Y.01608</strain>
    </source>
</reference>
<dbReference type="PROSITE" id="PS51257">
    <property type="entry name" value="PROKAR_LIPOPROTEIN"/>
    <property type="match status" value="1"/>
</dbReference>
<dbReference type="EMBL" id="JAEUBD010001504">
    <property type="protein sequence ID" value="KAH3659771.1"/>
    <property type="molecule type" value="Genomic_DNA"/>
</dbReference>
<organism evidence="1 2">
    <name type="scientific">Ogataea polymorpha</name>
    <dbReference type="NCBI Taxonomy" id="460523"/>
    <lineage>
        <taxon>Eukaryota</taxon>
        <taxon>Fungi</taxon>
        <taxon>Dikarya</taxon>
        <taxon>Ascomycota</taxon>
        <taxon>Saccharomycotina</taxon>
        <taxon>Pichiomycetes</taxon>
        <taxon>Pichiales</taxon>
        <taxon>Pichiaceae</taxon>
        <taxon>Ogataea</taxon>
    </lineage>
</organism>
<evidence type="ECO:0000313" key="1">
    <source>
        <dbReference type="EMBL" id="KAH3659771.1"/>
    </source>
</evidence>
<dbReference type="Proteomes" id="UP000788993">
    <property type="component" value="Unassembled WGS sequence"/>
</dbReference>
<name>A0A9P8NV20_9ASCO</name>
<sequence length="247" mass="26163">MVSPKNLRFISSSIVSSSSGCPGSLLKPVSANSALNRNLIFNASATTRLNSSTCEQFITSTLVNVTLSRDAKTNTSRVDVEDENDSFECKVDLVTTGMVTPIGEGFLPTGPSFSNFGSLGLFFETVKDFSCATLRSSGFLKVPLAEEGPTGEPFFGKASSAAKVGADTTGCSLSPIVWWACSSLLGGLESSSAESNEDPETSEIDGLGTSSFDTEFLPRVFRSSWIKRVGVEFSSVTKNGTYFLSSL</sequence>
<reference evidence="1" key="2">
    <citation type="submission" date="2021-01" db="EMBL/GenBank/DDBJ databases">
        <authorList>
            <person name="Schikora-Tamarit M.A."/>
        </authorList>
    </citation>
    <scope>NUCLEOTIDE SEQUENCE</scope>
    <source>
        <strain evidence="1">NCAIM Y.01608</strain>
    </source>
</reference>
<proteinExistence type="predicted"/>
<keyword evidence="2" id="KW-1185">Reference proteome</keyword>